<keyword evidence="3" id="KW-0560">Oxidoreductase</keyword>
<accession>A0A8H7T2G3</accession>
<sequence length="421" mass="44546">MPQSIGGNLQEPWIINFIEPSRTLNIEETSTTPQVAEINPDPDPKTISRNTKLDTQIKLLPRISQDLAATSNIKIENCVGFTSVPVGLAGPLTLNGTSQTRRTLYAPLATVEPTVVAACSRGCKIFSACGGISTSALEEGVARAPVFTFSTVPQALAFYKSVPSLLGKFKTESEKTSRHAKLISVTPRIIGSSVHVKFTYTCGDAAGQNMVTLGTHAACMALMADDRPDGMLDFQLDGNMSSDKKLSWGSVHEPRGVSVLAWGMISNAVSEKMLGCSTKKLKAVLSRIEAGGVRNGNMGQCLNPSNIVAAMFIACGQDVGSVLESGFSHLTGEYNEEKEELTLSLFFPSLLVGSVGGGTGYATQKEALELIGCHGEGKKWALAETIAAFSLALELSTLSALATDTFAASHKDLARGPKSKL</sequence>
<evidence type="ECO:0000256" key="2">
    <source>
        <dbReference type="ARBA" id="ARBA00012999"/>
    </source>
</evidence>
<dbReference type="PANTHER" id="PTHR10572">
    <property type="entry name" value="3-HYDROXY-3-METHYLGLUTARYL-COENZYME A REDUCTASE"/>
    <property type="match status" value="1"/>
</dbReference>
<comment type="caution">
    <text evidence="4">The sequence shown here is derived from an EMBL/GenBank/DDBJ whole genome shotgun (WGS) entry which is preliminary data.</text>
</comment>
<protein>
    <recommendedName>
        <fullName evidence="2">hydroxymethylglutaryl-CoA reductase (NADPH)</fullName>
        <ecNumber evidence="2">1.1.1.34</ecNumber>
    </recommendedName>
</protein>
<dbReference type="PRINTS" id="PR00071">
    <property type="entry name" value="HMGCOARDTASE"/>
</dbReference>
<dbReference type="GO" id="GO:0015936">
    <property type="term" value="P:coenzyme A metabolic process"/>
    <property type="evidence" value="ECO:0007669"/>
    <property type="project" value="InterPro"/>
</dbReference>
<dbReference type="InterPro" id="IPR023074">
    <property type="entry name" value="HMG_CoA_Rdtase_cat_sf"/>
</dbReference>
<dbReference type="SUPFAM" id="SSF56542">
    <property type="entry name" value="Substrate-binding domain of HMG-CoA reductase"/>
    <property type="match status" value="1"/>
</dbReference>
<evidence type="ECO:0000256" key="3">
    <source>
        <dbReference type="ARBA" id="ARBA00023002"/>
    </source>
</evidence>
<dbReference type="PROSITE" id="PS50065">
    <property type="entry name" value="HMG_COA_REDUCTASE_4"/>
    <property type="match status" value="1"/>
</dbReference>
<dbReference type="Gene3D" id="3.30.70.420">
    <property type="entry name" value="Hydroxymethylglutaryl-CoA reductase, class I/II, NAD/NADP-binding domain"/>
    <property type="match status" value="1"/>
</dbReference>
<dbReference type="InterPro" id="IPR009029">
    <property type="entry name" value="HMG_CoA_Rdtase_sub-bd_dom_sf"/>
</dbReference>
<dbReference type="Proteomes" id="UP000664132">
    <property type="component" value="Unassembled WGS sequence"/>
</dbReference>
<dbReference type="InterPro" id="IPR009023">
    <property type="entry name" value="HMG_CoA_Rdtase_NAD(P)-bd_sf"/>
</dbReference>
<dbReference type="InterPro" id="IPR002202">
    <property type="entry name" value="HMG_CoA_Rdtase"/>
</dbReference>
<name>A0A8H7T2G3_9HELO</name>
<comment type="similarity">
    <text evidence="1">Belongs to the HMG-CoA reductase family.</text>
</comment>
<keyword evidence="5" id="KW-1185">Reference proteome</keyword>
<organism evidence="4 5">
    <name type="scientific">Cadophora malorum</name>
    <dbReference type="NCBI Taxonomy" id="108018"/>
    <lineage>
        <taxon>Eukaryota</taxon>
        <taxon>Fungi</taxon>
        <taxon>Dikarya</taxon>
        <taxon>Ascomycota</taxon>
        <taxon>Pezizomycotina</taxon>
        <taxon>Leotiomycetes</taxon>
        <taxon>Helotiales</taxon>
        <taxon>Ploettnerulaceae</taxon>
        <taxon>Cadophora</taxon>
    </lineage>
</organism>
<dbReference type="AlphaFoldDB" id="A0A8H7T2G3"/>
<dbReference type="EC" id="1.1.1.34" evidence="2"/>
<dbReference type="Gene3D" id="3.90.770.10">
    <property type="entry name" value="3-hydroxy-3-methylglutaryl-coenzyme A Reductase, Chain A, domain 2"/>
    <property type="match status" value="1"/>
</dbReference>
<evidence type="ECO:0000313" key="5">
    <source>
        <dbReference type="Proteomes" id="UP000664132"/>
    </source>
</evidence>
<dbReference type="PANTHER" id="PTHR10572:SF24">
    <property type="entry name" value="3-HYDROXY-3-METHYLGLUTARYL-COENZYME A REDUCTASE"/>
    <property type="match status" value="1"/>
</dbReference>
<proteinExistence type="inferred from homology"/>
<evidence type="ECO:0000313" key="4">
    <source>
        <dbReference type="EMBL" id="KAG4412254.1"/>
    </source>
</evidence>
<dbReference type="GO" id="GO:0004420">
    <property type="term" value="F:hydroxymethylglutaryl-CoA reductase (NADPH) activity"/>
    <property type="evidence" value="ECO:0007669"/>
    <property type="project" value="UniProtKB-EC"/>
</dbReference>
<dbReference type="OrthoDB" id="310654at2759"/>
<evidence type="ECO:0000256" key="1">
    <source>
        <dbReference type="ARBA" id="ARBA00007661"/>
    </source>
</evidence>
<dbReference type="EMBL" id="JAFJYH010000394">
    <property type="protein sequence ID" value="KAG4412254.1"/>
    <property type="molecule type" value="Genomic_DNA"/>
</dbReference>
<dbReference type="PROSITE" id="PS00318">
    <property type="entry name" value="HMG_COA_REDUCTASE_2"/>
    <property type="match status" value="1"/>
</dbReference>
<dbReference type="Pfam" id="PF00368">
    <property type="entry name" value="HMG-CoA_red"/>
    <property type="match status" value="1"/>
</dbReference>
<reference evidence="4" key="1">
    <citation type="submission" date="2021-02" db="EMBL/GenBank/DDBJ databases">
        <title>Genome sequence Cadophora malorum strain M34.</title>
        <authorList>
            <person name="Stefanovic E."/>
            <person name="Vu D."/>
            <person name="Scully C."/>
            <person name="Dijksterhuis J."/>
            <person name="Roader J."/>
            <person name="Houbraken J."/>
        </authorList>
    </citation>
    <scope>NUCLEOTIDE SEQUENCE</scope>
    <source>
        <strain evidence="4">M34</strain>
    </source>
</reference>
<dbReference type="SUPFAM" id="SSF55035">
    <property type="entry name" value="NAD-binding domain of HMG-CoA reductase"/>
    <property type="match status" value="1"/>
</dbReference>
<gene>
    <name evidence="4" type="ORF">IFR04_014603</name>
</gene>
<dbReference type="InterPro" id="IPR023076">
    <property type="entry name" value="HMG_CoA_Rdtase_CS"/>
</dbReference>